<keyword evidence="1" id="KW-1133">Transmembrane helix</keyword>
<comment type="caution">
    <text evidence="2">The sequence shown here is derived from an EMBL/GenBank/DDBJ whole genome shotgun (WGS) entry which is preliminary data.</text>
</comment>
<dbReference type="EMBL" id="JBHUGF010000010">
    <property type="protein sequence ID" value="MFD1990425.1"/>
    <property type="molecule type" value="Genomic_DNA"/>
</dbReference>
<keyword evidence="1" id="KW-0472">Membrane</keyword>
<dbReference type="RefSeq" id="WP_204824116.1">
    <property type="nucleotide sequence ID" value="NZ_JBHUGF010000010.1"/>
</dbReference>
<evidence type="ECO:0000256" key="1">
    <source>
        <dbReference type="SAM" id="Phobius"/>
    </source>
</evidence>
<organism evidence="2 3">
    <name type="scientific">Paenibacillus nicotianae</name>
    <dbReference type="NCBI Taxonomy" id="1526551"/>
    <lineage>
        <taxon>Bacteria</taxon>
        <taxon>Bacillati</taxon>
        <taxon>Bacillota</taxon>
        <taxon>Bacilli</taxon>
        <taxon>Bacillales</taxon>
        <taxon>Paenibacillaceae</taxon>
        <taxon>Paenibacillus</taxon>
    </lineage>
</organism>
<proteinExistence type="predicted"/>
<evidence type="ECO:0000313" key="2">
    <source>
        <dbReference type="EMBL" id="MFD1990425.1"/>
    </source>
</evidence>
<keyword evidence="1" id="KW-0812">Transmembrane</keyword>
<reference evidence="3" key="1">
    <citation type="journal article" date="2019" name="Int. J. Syst. Evol. Microbiol.">
        <title>The Global Catalogue of Microorganisms (GCM) 10K type strain sequencing project: providing services to taxonomists for standard genome sequencing and annotation.</title>
        <authorList>
            <consortium name="The Broad Institute Genomics Platform"/>
            <consortium name="The Broad Institute Genome Sequencing Center for Infectious Disease"/>
            <person name="Wu L."/>
            <person name="Ma J."/>
        </authorList>
    </citation>
    <scope>NUCLEOTIDE SEQUENCE [LARGE SCALE GENOMIC DNA]</scope>
    <source>
        <strain evidence="3">CGMCC 1.15067</strain>
    </source>
</reference>
<feature type="transmembrane region" description="Helical" evidence="1">
    <location>
        <begin position="36"/>
        <end position="55"/>
    </location>
</feature>
<sequence length="282" mass="31958">MMKKNRYDDIHIPEQLADVIHHAQQKAIQRKRSLRIVRYSSLIAACIAFVLLVNIPGVASAMSKIPVLGHIVQVLQWGQGGEITDGAQIDTSVVQDRIQIHFSHDGKVSNRVPFYTVKHKTAPNRLIFTFEGVRTFNYDQVRKDLLALPLVKDVYSSMILDDSAMGFVVQLQNNVNYSVTEFEHPASMELTLSSNSKPAQPQKIFTLRTQPMPFGEQMGMLEETYPQEDISFIKIANDQFIGVIGEYSTLEEAQSKLKQIKAQADNNNDFQVDSWMNNEMPE</sequence>
<name>A0ABW4UU30_9BACL</name>
<accession>A0ABW4UU30</accession>
<keyword evidence="3" id="KW-1185">Reference proteome</keyword>
<evidence type="ECO:0000313" key="3">
    <source>
        <dbReference type="Proteomes" id="UP001597403"/>
    </source>
</evidence>
<protein>
    <recommendedName>
        <fullName evidence="4">DUF4179 domain-containing protein</fullName>
    </recommendedName>
</protein>
<dbReference type="Proteomes" id="UP001597403">
    <property type="component" value="Unassembled WGS sequence"/>
</dbReference>
<evidence type="ECO:0008006" key="4">
    <source>
        <dbReference type="Google" id="ProtNLM"/>
    </source>
</evidence>
<gene>
    <name evidence="2" type="ORF">ACFSGI_10675</name>
</gene>